<evidence type="ECO:0000256" key="3">
    <source>
        <dbReference type="ARBA" id="ARBA00022989"/>
    </source>
</evidence>
<reference evidence="7" key="1">
    <citation type="submission" date="2022-10" db="EMBL/GenBank/DDBJ databases">
        <title>Whole-Genome Sequencing of Brachybacterium huguangmaarense BRM-3, Isolated from Betula schmidtii.</title>
        <authorList>
            <person name="Haam D."/>
        </authorList>
    </citation>
    <scope>NUCLEOTIDE SEQUENCE</scope>
    <source>
        <strain evidence="7">BRM-3</strain>
    </source>
</reference>
<dbReference type="InterPro" id="IPR007343">
    <property type="entry name" value="Uncharacterised_pept_Zn_put"/>
</dbReference>
<keyword evidence="4 6" id="KW-0472">Membrane</keyword>
<evidence type="ECO:0000256" key="2">
    <source>
        <dbReference type="ARBA" id="ARBA00022692"/>
    </source>
</evidence>
<evidence type="ECO:0000256" key="4">
    <source>
        <dbReference type="ARBA" id="ARBA00023136"/>
    </source>
</evidence>
<keyword evidence="8" id="KW-1185">Reference proteome</keyword>
<dbReference type="Proteomes" id="UP001164305">
    <property type="component" value="Chromosome"/>
</dbReference>
<sequence>MEPRGRHLATGAGLRQRHPALVLCAALLVGCVAVGVVGIAFLHQLRAFDAPYRPGGADPLYSQAPVPPEAGLSVPPSGHESPAWSALTGSPLTRLRVTETTDCDLPALRGRSTSRDTLQEHLTALAGCLDRQWAPVLTEAGLTFEPVSVVVFDPHRGTGSACGGKESAVPAVYCPSERTIYVSSSVGKHRSGTANWTELTVVSVLGHEYGHHLQSLTGVLDDADAAAAQGADGSADMARRIESMATCLGALSHGRLGGAQQITQGYYARMIDPGTYRADASHGSAATQAFWAKRGYDADGDTSRCATFSAPAEQMR</sequence>
<dbReference type="Pfam" id="PF04228">
    <property type="entry name" value="Zn_peptidase"/>
    <property type="match status" value="1"/>
</dbReference>
<evidence type="ECO:0000256" key="5">
    <source>
        <dbReference type="SAM" id="MobiDB-lite"/>
    </source>
</evidence>
<feature type="transmembrane region" description="Helical" evidence="6">
    <location>
        <begin position="20"/>
        <end position="42"/>
    </location>
</feature>
<dbReference type="EMBL" id="CP107020">
    <property type="protein sequence ID" value="UYG17319.1"/>
    <property type="molecule type" value="Genomic_DNA"/>
</dbReference>
<comment type="subcellular location">
    <subcellularLocation>
        <location evidence="1">Membrane</location>
        <topology evidence="1">Single-pass membrane protein</topology>
    </subcellularLocation>
</comment>
<organism evidence="7 8">
    <name type="scientific">Brachybacterium huguangmaarense</name>
    <dbReference type="NCBI Taxonomy" id="1652028"/>
    <lineage>
        <taxon>Bacteria</taxon>
        <taxon>Bacillati</taxon>
        <taxon>Actinomycetota</taxon>
        <taxon>Actinomycetes</taxon>
        <taxon>Micrococcales</taxon>
        <taxon>Dermabacteraceae</taxon>
        <taxon>Brachybacterium</taxon>
    </lineage>
</organism>
<protein>
    <submittedName>
        <fullName evidence="7">Neutral zinc metallopeptidase</fullName>
    </submittedName>
</protein>
<keyword evidence="2 6" id="KW-0812">Transmembrane</keyword>
<evidence type="ECO:0000313" key="8">
    <source>
        <dbReference type="Proteomes" id="UP001164305"/>
    </source>
</evidence>
<evidence type="ECO:0000313" key="7">
    <source>
        <dbReference type="EMBL" id="UYG17319.1"/>
    </source>
</evidence>
<accession>A0ABY6G2X1</accession>
<dbReference type="PROSITE" id="PS51257">
    <property type="entry name" value="PROKAR_LIPOPROTEIN"/>
    <property type="match status" value="1"/>
</dbReference>
<proteinExistence type="predicted"/>
<evidence type="ECO:0000256" key="6">
    <source>
        <dbReference type="SAM" id="Phobius"/>
    </source>
</evidence>
<name>A0ABY6G2X1_9MICO</name>
<dbReference type="PANTHER" id="PTHR30168:SF0">
    <property type="entry name" value="INNER MEMBRANE PROTEIN"/>
    <property type="match status" value="1"/>
</dbReference>
<gene>
    <name evidence="7" type="ORF">BRM3_02490</name>
</gene>
<feature type="region of interest" description="Disordered" evidence="5">
    <location>
        <begin position="59"/>
        <end position="85"/>
    </location>
</feature>
<dbReference type="RefSeq" id="WP_263594528.1">
    <property type="nucleotide sequence ID" value="NZ_CP107020.1"/>
</dbReference>
<keyword evidence="3 6" id="KW-1133">Transmembrane helix</keyword>
<dbReference type="PANTHER" id="PTHR30168">
    <property type="entry name" value="PUTATIVE MEMBRANE PROTEIN YPFJ"/>
    <property type="match status" value="1"/>
</dbReference>
<evidence type="ECO:0000256" key="1">
    <source>
        <dbReference type="ARBA" id="ARBA00004167"/>
    </source>
</evidence>